<dbReference type="PANTHER" id="PTHR43471">
    <property type="entry name" value="ABC TRANSPORTER PERMEASE"/>
    <property type="match status" value="1"/>
</dbReference>
<keyword evidence="1" id="KW-0812">Transmembrane</keyword>
<comment type="caution">
    <text evidence="2">The sequence shown here is derived from an EMBL/GenBank/DDBJ whole genome shotgun (WGS) entry which is preliminary data.</text>
</comment>
<feature type="transmembrane region" description="Helical" evidence="1">
    <location>
        <begin position="33"/>
        <end position="54"/>
    </location>
</feature>
<sequence length="311" mass="33728">MTQAQVLPRRRSGLFKNPVVLKELRGRMRGARAFAVLAVYLLLMVGFALLLYVLSTASQDVFGFTSGGQIGRTLFTGIVGIQLFLVTFIAPAFTASAISGERERQTYDLLKTTLLPARTLVIGKLFSALAYVFLLLIAAIPLQSIAFLFGGITEVEVILAFVILAVTAITLGATGLYFSATQARTLSANITTYGVTLFITVGLPMLIFIAIALFTSLLGARQADIAAEVQVVLLYGLLALSATNPLVAAFLTQYWLLNKQSATFFYETVTSTMGIIQVPLISPWIVFCVVYLLIALVLVVRTIGRVRRIES</sequence>
<organism evidence="2 3">
    <name type="scientific">Candidatus Thermofonsia Clade 1 bacterium</name>
    <dbReference type="NCBI Taxonomy" id="2364210"/>
    <lineage>
        <taxon>Bacteria</taxon>
        <taxon>Bacillati</taxon>
        <taxon>Chloroflexota</taxon>
        <taxon>Candidatus Thermofontia</taxon>
        <taxon>Candidatus Thermofonsia Clade 1</taxon>
    </lineage>
</organism>
<protein>
    <recommendedName>
        <fullName evidence="4">ABC transporter permease</fullName>
    </recommendedName>
</protein>
<dbReference type="EMBL" id="PGTK01000003">
    <property type="protein sequence ID" value="PJF31422.1"/>
    <property type="molecule type" value="Genomic_DNA"/>
</dbReference>
<accession>A0A2M8P1K5</accession>
<feature type="transmembrane region" description="Helical" evidence="1">
    <location>
        <begin position="190"/>
        <end position="220"/>
    </location>
</feature>
<reference evidence="2 3" key="1">
    <citation type="submission" date="2017-11" db="EMBL/GenBank/DDBJ databases">
        <title>Evolution of Phototrophy in the Chloroflexi Phylum Driven by Horizontal Gene Transfer.</title>
        <authorList>
            <person name="Ward L.M."/>
            <person name="Hemp J."/>
            <person name="Shih P.M."/>
            <person name="Mcglynn S.E."/>
            <person name="Fischer W."/>
        </authorList>
    </citation>
    <scope>NUCLEOTIDE SEQUENCE [LARGE SCALE GENOMIC DNA]</scope>
    <source>
        <strain evidence="2">CP2_2F</strain>
    </source>
</reference>
<evidence type="ECO:0008006" key="4">
    <source>
        <dbReference type="Google" id="ProtNLM"/>
    </source>
</evidence>
<feature type="transmembrane region" description="Helical" evidence="1">
    <location>
        <begin position="157"/>
        <end position="178"/>
    </location>
</feature>
<keyword evidence="1" id="KW-0472">Membrane</keyword>
<keyword evidence="1" id="KW-1133">Transmembrane helix</keyword>
<evidence type="ECO:0000313" key="2">
    <source>
        <dbReference type="EMBL" id="PJF31422.1"/>
    </source>
</evidence>
<name>A0A2M8P1K5_9CHLR</name>
<dbReference type="PANTHER" id="PTHR43471:SF12">
    <property type="entry name" value="HYPOTHETICAL MEMBRANE PROTEIN, CONSERVED"/>
    <property type="match status" value="1"/>
</dbReference>
<feature type="transmembrane region" description="Helical" evidence="1">
    <location>
        <begin position="232"/>
        <end position="256"/>
    </location>
</feature>
<evidence type="ECO:0000313" key="3">
    <source>
        <dbReference type="Proteomes" id="UP000228921"/>
    </source>
</evidence>
<dbReference type="Proteomes" id="UP000228921">
    <property type="component" value="Unassembled WGS sequence"/>
</dbReference>
<feature type="transmembrane region" description="Helical" evidence="1">
    <location>
        <begin position="276"/>
        <end position="300"/>
    </location>
</feature>
<evidence type="ECO:0000256" key="1">
    <source>
        <dbReference type="SAM" id="Phobius"/>
    </source>
</evidence>
<feature type="transmembrane region" description="Helical" evidence="1">
    <location>
        <begin position="74"/>
        <end position="97"/>
    </location>
</feature>
<gene>
    <name evidence="2" type="ORF">CUN51_03570</name>
</gene>
<dbReference type="AlphaFoldDB" id="A0A2M8P1K5"/>
<proteinExistence type="predicted"/>